<dbReference type="Gene3D" id="6.10.140.1990">
    <property type="match status" value="1"/>
</dbReference>
<dbReference type="EMBL" id="JACJJC010000007">
    <property type="protein sequence ID" value="MBM6703936.1"/>
    <property type="molecule type" value="Genomic_DNA"/>
</dbReference>
<accession>A0ABS2DRH9</accession>
<keyword evidence="2 3" id="KW-0175">Coiled coil</keyword>
<evidence type="ECO:0000313" key="6">
    <source>
        <dbReference type="EMBL" id="MBM6703936.1"/>
    </source>
</evidence>
<dbReference type="Gene3D" id="2.40.50.100">
    <property type="match status" value="1"/>
</dbReference>
<dbReference type="PANTHER" id="PTHR32347:SF29">
    <property type="entry name" value="UPF0194 MEMBRANE PROTEIN YBHG"/>
    <property type="match status" value="1"/>
</dbReference>
<organism evidence="6 7">
    <name type="scientific">Sutterella massiliensis</name>
    <dbReference type="NCBI Taxonomy" id="1816689"/>
    <lineage>
        <taxon>Bacteria</taxon>
        <taxon>Pseudomonadati</taxon>
        <taxon>Pseudomonadota</taxon>
        <taxon>Betaproteobacteria</taxon>
        <taxon>Burkholderiales</taxon>
        <taxon>Sutterellaceae</taxon>
        <taxon>Sutterella</taxon>
    </lineage>
</organism>
<feature type="coiled-coil region" evidence="3">
    <location>
        <begin position="76"/>
        <end position="174"/>
    </location>
</feature>
<evidence type="ECO:0000259" key="5">
    <source>
        <dbReference type="Pfam" id="PF25881"/>
    </source>
</evidence>
<feature type="domain" description="YbhG-like alpha-helical hairpin" evidence="5">
    <location>
        <begin position="75"/>
        <end position="201"/>
    </location>
</feature>
<dbReference type="InterPro" id="IPR059052">
    <property type="entry name" value="HH_YbhG-like"/>
</dbReference>
<dbReference type="Proteomes" id="UP000715095">
    <property type="component" value="Unassembled WGS sequence"/>
</dbReference>
<evidence type="ECO:0000256" key="3">
    <source>
        <dbReference type="SAM" id="Coils"/>
    </source>
</evidence>
<evidence type="ECO:0000256" key="2">
    <source>
        <dbReference type="ARBA" id="ARBA00023054"/>
    </source>
</evidence>
<name>A0ABS2DRH9_9BURK</name>
<evidence type="ECO:0000256" key="1">
    <source>
        <dbReference type="ARBA" id="ARBA00004196"/>
    </source>
</evidence>
<feature type="chain" id="PRO_5046975867" evidence="4">
    <location>
        <begin position="21"/>
        <end position="333"/>
    </location>
</feature>
<keyword evidence="4" id="KW-0732">Signal</keyword>
<feature type="signal peptide" evidence="4">
    <location>
        <begin position="1"/>
        <end position="20"/>
    </location>
</feature>
<evidence type="ECO:0000313" key="7">
    <source>
        <dbReference type="Proteomes" id="UP000715095"/>
    </source>
</evidence>
<dbReference type="Gene3D" id="2.40.30.170">
    <property type="match status" value="1"/>
</dbReference>
<comment type="caution">
    <text evidence="6">The sequence shown here is derived from an EMBL/GenBank/DDBJ whole genome shotgun (WGS) entry which is preliminary data.</text>
</comment>
<sequence>MSFARIAVPALLVAALGVAAWQLRQTQNDTPANQAWGNVDARHVSLAFEGSGRIAELGPEEGERVRKGDILGRLDTESLEIEKRRLTANLAALEAQAAMAREGYRTEDIEVAERNAESLKAQLASAERTYARQKHLFESQATSRQALDDARYAAESLKRQLQAAEATRSAYRAGLRPQEVDAAIARVEAARAALDALDYRLEKAAVILAPMDGVVRTRLAEPGDMASPSRTVYQLSIVSPKWVRAYVTERQLGLVREGDPAVVLTDTTDPVPAVIAAVSDTAEFTPKTVQTEDLRTVLVYEVKLTLEDPDNRLRLGQPVTVRFGDAAPASAKP</sequence>
<dbReference type="InterPro" id="IPR030190">
    <property type="entry name" value="MacA_alpha-hairpin_sf"/>
</dbReference>
<protein>
    <submittedName>
        <fullName evidence="6">Efflux RND transporter periplasmic adaptor subunit</fullName>
    </submittedName>
</protein>
<comment type="subcellular location">
    <subcellularLocation>
        <location evidence="1">Cell envelope</location>
    </subcellularLocation>
</comment>
<evidence type="ECO:0000256" key="4">
    <source>
        <dbReference type="SAM" id="SignalP"/>
    </source>
</evidence>
<dbReference type="InterPro" id="IPR050465">
    <property type="entry name" value="UPF0194_transport"/>
</dbReference>
<keyword evidence="7" id="KW-1185">Reference proteome</keyword>
<dbReference type="RefSeq" id="WP_205102411.1">
    <property type="nucleotide sequence ID" value="NZ_JACJJC010000007.1"/>
</dbReference>
<proteinExistence type="predicted"/>
<dbReference type="Pfam" id="PF25881">
    <property type="entry name" value="HH_YBHG"/>
    <property type="match status" value="1"/>
</dbReference>
<dbReference type="SUPFAM" id="SSF111369">
    <property type="entry name" value="HlyD-like secretion proteins"/>
    <property type="match status" value="1"/>
</dbReference>
<reference evidence="6 7" key="1">
    <citation type="journal article" date="2021" name="Sci. Rep.">
        <title>The distribution of antibiotic resistance genes in chicken gut microbiota commensals.</title>
        <authorList>
            <person name="Juricova H."/>
            <person name="Matiasovicova J."/>
            <person name="Kubasova T."/>
            <person name="Cejkova D."/>
            <person name="Rychlik I."/>
        </authorList>
    </citation>
    <scope>NUCLEOTIDE SEQUENCE [LARGE SCALE GENOMIC DNA]</scope>
    <source>
        <strain evidence="6 7">An829</strain>
    </source>
</reference>
<gene>
    <name evidence="6" type="ORF">H6A60_05490</name>
</gene>
<dbReference type="PANTHER" id="PTHR32347">
    <property type="entry name" value="EFFLUX SYSTEM COMPONENT YKNX-RELATED"/>
    <property type="match status" value="1"/>
</dbReference>